<dbReference type="AlphaFoldDB" id="A0A5N6EAA6"/>
<keyword evidence="3" id="KW-1185">Reference proteome</keyword>
<evidence type="ECO:0000313" key="3">
    <source>
        <dbReference type="Proteomes" id="UP000326799"/>
    </source>
</evidence>
<protein>
    <submittedName>
        <fullName evidence="2">Uncharacterized protein</fullName>
    </submittedName>
</protein>
<keyword evidence="1" id="KW-0732">Signal</keyword>
<proteinExistence type="predicted"/>
<reference evidence="2 3" key="1">
    <citation type="submission" date="2019-04" db="EMBL/GenBank/DDBJ databases">
        <title>Fungal friends and foes A comparative genomics study of 23 Aspergillus species from section Flavi.</title>
        <authorList>
            <consortium name="DOE Joint Genome Institute"/>
            <person name="Kjaerbolling I."/>
            <person name="Vesth T.C."/>
            <person name="Frisvad J.C."/>
            <person name="Nybo J.L."/>
            <person name="Theobald S."/>
            <person name="Kildgaard S."/>
            <person name="Petersen T.I."/>
            <person name="Kuo A."/>
            <person name="Sato A."/>
            <person name="Lyhne E.K."/>
            <person name="Kogle M.E."/>
            <person name="Wiebenga A."/>
            <person name="Kun R.S."/>
            <person name="Lubbers R.J."/>
            <person name="Makela M.R."/>
            <person name="Barry K."/>
            <person name="Chovatia M."/>
            <person name="Clum A."/>
            <person name="Daum C."/>
            <person name="Haridas S."/>
            <person name="He G."/>
            <person name="LaButti K."/>
            <person name="Lipzen A."/>
            <person name="Mondo S."/>
            <person name="Pangilinan J."/>
            <person name="Riley R."/>
            <person name="Salamov A."/>
            <person name="Simmons B.A."/>
            <person name="Magnuson J.K."/>
            <person name="Henrissat B."/>
            <person name="Mortensen U.H."/>
            <person name="Larsen T.O."/>
            <person name="De vries R.P."/>
            <person name="Grigoriev I.V."/>
            <person name="Machida M."/>
            <person name="Baker S.E."/>
            <person name="Andersen M.R."/>
        </authorList>
    </citation>
    <scope>NUCLEOTIDE SEQUENCE [LARGE SCALE GENOMIC DNA]</scope>
    <source>
        <strain evidence="2 3">CBS 126849</strain>
    </source>
</reference>
<dbReference type="EMBL" id="ML733533">
    <property type="protein sequence ID" value="KAB8214521.1"/>
    <property type="molecule type" value="Genomic_DNA"/>
</dbReference>
<organism evidence="2 3">
    <name type="scientific">Aspergillus novoparasiticus</name>
    <dbReference type="NCBI Taxonomy" id="986946"/>
    <lineage>
        <taxon>Eukaryota</taxon>
        <taxon>Fungi</taxon>
        <taxon>Dikarya</taxon>
        <taxon>Ascomycota</taxon>
        <taxon>Pezizomycotina</taxon>
        <taxon>Eurotiomycetes</taxon>
        <taxon>Eurotiomycetidae</taxon>
        <taxon>Eurotiales</taxon>
        <taxon>Aspergillaceae</taxon>
        <taxon>Aspergillus</taxon>
        <taxon>Aspergillus subgen. Circumdati</taxon>
    </lineage>
</organism>
<feature type="chain" id="PRO_5024874949" evidence="1">
    <location>
        <begin position="22"/>
        <end position="147"/>
    </location>
</feature>
<name>A0A5N6EAA6_9EURO</name>
<gene>
    <name evidence="2" type="ORF">BDV33DRAFT_209219</name>
</gene>
<feature type="signal peptide" evidence="1">
    <location>
        <begin position="1"/>
        <end position="21"/>
    </location>
</feature>
<evidence type="ECO:0000256" key="1">
    <source>
        <dbReference type="SAM" id="SignalP"/>
    </source>
</evidence>
<dbReference type="Proteomes" id="UP000326799">
    <property type="component" value="Unassembled WGS sequence"/>
</dbReference>
<sequence length="147" mass="17221">MAPGSFMYVALFLVWLKEELMYPGTVTWGKPAQQFMRKCWHLVPKMIRVRFYCIMSELGGYLYPSNNVLARRLPFGLYMKYCARSQRNEVVALRLVEEHTTAAAPLWVDDYEEDGNTTLIMTQYRGKHWIEFFTDFLIKSVSSSPKT</sequence>
<evidence type="ECO:0000313" key="2">
    <source>
        <dbReference type="EMBL" id="KAB8214521.1"/>
    </source>
</evidence>
<accession>A0A5N6EAA6</accession>